<keyword evidence="1" id="KW-1133">Transmembrane helix</keyword>
<dbReference type="OrthoDB" id="45797at2759"/>
<evidence type="ECO:0000256" key="2">
    <source>
        <dbReference type="SAM" id="SignalP"/>
    </source>
</evidence>
<feature type="transmembrane region" description="Helical" evidence="1">
    <location>
        <begin position="70"/>
        <end position="87"/>
    </location>
</feature>
<feature type="chain" id="PRO_5012080145" description="DUF819 domain-containing protein" evidence="2">
    <location>
        <begin position="19"/>
        <end position="460"/>
    </location>
</feature>
<dbReference type="AlphaFoldDB" id="A0A1Z5J905"/>
<organism evidence="3 4">
    <name type="scientific">Fistulifera solaris</name>
    <name type="common">Oleaginous diatom</name>
    <dbReference type="NCBI Taxonomy" id="1519565"/>
    <lineage>
        <taxon>Eukaryota</taxon>
        <taxon>Sar</taxon>
        <taxon>Stramenopiles</taxon>
        <taxon>Ochrophyta</taxon>
        <taxon>Bacillariophyta</taxon>
        <taxon>Bacillariophyceae</taxon>
        <taxon>Bacillariophycidae</taxon>
        <taxon>Naviculales</taxon>
        <taxon>Naviculaceae</taxon>
        <taxon>Fistulifera</taxon>
    </lineage>
</organism>
<dbReference type="InParanoid" id="A0A1Z5J905"/>
<keyword evidence="4" id="KW-1185">Reference proteome</keyword>
<protein>
    <recommendedName>
        <fullName evidence="5">DUF819 domain-containing protein</fullName>
    </recommendedName>
</protein>
<dbReference type="PANTHER" id="PTHR34289:SF8">
    <property type="entry name" value="DUF819 DOMAIN-CONTAINING PROTEIN"/>
    <property type="match status" value="1"/>
</dbReference>
<feature type="signal peptide" evidence="2">
    <location>
        <begin position="1"/>
        <end position="18"/>
    </location>
</feature>
<feature type="transmembrane region" description="Helical" evidence="1">
    <location>
        <begin position="177"/>
        <end position="202"/>
    </location>
</feature>
<feature type="transmembrane region" description="Helical" evidence="1">
    <location>
        <begin position="42"/>
        <end position="63"/>
    </location>
</feature>
<comment type="caution">
    <text evidence="3">The sequence shown here is derived from an EMBL/GenBank/DDBJ whole genome shotgun (WGS) entry which is preliminary data.</text>
</comment>
<reference evidence="3 4" key="1">
    <citation type="journal article" date="2015" name="Plant Cell">
        <title>Oil accumulation by the oleaginous diatom Fistulifera solaris as revealed by the genome and transcriptome.</title>
        <authorList>
            <person name="Tanaka T."/>
            <person name="Maeda Y."/>
            <person name="Veluchamy A."/>
            <person name="Tanaka M."/>
            <person name="Abida H."/>
            <person name="Marechal E."/>
            <person name="Bowler C."/>
            <person name="Muto M."/>
            <person name="Sunaga Y."/>
            <person name="Tanaka M."/>
            <person name="Yoshino T."/>
            <person name="Taniguchi T."/>
            <person name="Fukuda Y."/>
            <person name="Nemoto M."/>
            <person name="Matsumoto M."/>
            <person name="Wong P.S."/>
            <person name="Aburatani S."/>
            <person name="Fujibuchi W."/>
        </authorList>
    </citation>
    <scope>NUCLEOTIDE SEQUENCE [LARGE SCALE GENOMIC DNA]</scope>
    <source>
        <strain evidence="3 4">JPCC DA0580</strain>
    </source>
</reference>
<dbReference type="InterPro" id="IPR008537">
    <property type="entry name" value="DUF819"/>
</dbReference>
<proteinExistence type="predicted"/>
<dbReference type="PANTHER" id="PTHR34289">
    <property type="entry name" value="PROTEIN, PUTATIVE (DUF819)-RELATED"/>
    <property type="match status" value="1"/>
</dbReference>
<feature type="transmembrane region" description="Helical" evidence="1">
    <location>
        <begin position="310"/>
        <end position="327"/>
    </location>
</feature>
<feature type="transmembrane region" description="Helical" evidence="1">
    <location>
        <begin position="278"/>
        <end position="298"/>
    </location>
</feature>
<feature type="transmembrane region" description="Helical" evidence="1">
    <location>
        <begin position="149"/>
        <end position="171"/>
    </location>
</feature>
<keyword evidence="2" id="KW-0732">Signal</keyword>
<dbReference type="EMBL" id="BDSP01000016">
    <property type="protein sequence ID" value="GAX10372.1"/>
    <property type="molecule type" value="Genomic_DNA"/>
</dbReference>
<dbReference type="Pfam" id="PF05684">
    <property type="entry name" value="DUF819"/>
    <property type="match status" value="1"/>
</dbReference>
<feature type="transmembrane region" description="Helical" evidence="1">
    <location>
        <begin position="339"/>
        <end position="358"/>
    </location>
</feature>
<feature type="transmembrane region" description="Helical" evidence="1">
    <location>
        <begin position="370"/>
        <end position="393"/>
    </location>
</feature>
<evidence type="ECO:0008006" key="5">
    <source>
        <dbReference type="Google" id="ProtNLM"/>
    </source>
</evidence>
<accession>A0A1Z5J905</accession>
<evidence type="ECO:0000313" key="3">
    <source>
        <dbReference type="EMBL" id="GAX10372.1"/>
    </source>
</evidence>
<evidence type="ECO:0000256" key="1">
    <source>
        <dbReference type="SAM" id="Phobius"/>
    </source>
</evidence>
<evidence type="ECO:0000313" key="4">
    <source>
        <dbReference type="Proteomes" id="UP000198406"/>
    </source>
</evidence>
<gene>
    <name evidence="3" type="ORF">FisN_3Lh587</name>
</gene>
<sequence length="460" mass="48707">MLLLPFLLLGMSVASGSAFVLPQTLLAMPITRSLPTRLQSLLTPTTATAATALTSSALMGMWMERQNPNSGILTSLMVSSLVFSRMAPAHHFLYDRCWDTFLPASLALLFMGMPQSNQDINQREETIDISHRKEHHSIRTVVRRLAGPFMLASMGSLIGCTTAFFVCRGMFCSSDAAWAGACLSASFVGGSVNFLATAAWIASQRGESVTTLVSAMTAADLIVMAIYFAIMAAATQSVSLERWFQRKNSHQDNLVDPTRTATSSASDENASYSTVTSALSTFHVPTALLITTIALALVRVGQKVELLCSAYIPGMACAFLAAVTPGIRRYLPSQAAATAPPLSQFCFLLLFAAVGVTADLQAALQSGPSCIIFATVALLLHGVVLMVGGRYLLAGRSKLMDCLIASNAAIGGPATAATFCGTLPNNTQALTIAATIWGVFGYAIGTTVGVGMYRFLSMFT</sequence>
<keyword evidence="1" id="KW-0472">Membrane</keyword>
<feature type="transmembrane region" description="Helical" evidence="1">
    <location>
        <begin position="432"/>
        <end position="456"/>
    </location>
</feature>
<feature type="transmembrane region" description="Helical" evidence="1">
    <location>
        <begin position="209"/>
        <end position="234"/>
    </location>
</feature>
<name>A0A1Z5J905_FISSO</name>
<keyword evidence="1" id="KW-0812">Transmembrane</keyword>
<dbReference type="Proteomes" id="UP000198406">
    <property type="component" value="Unassembled WGS sequence"/>
</dbReference>